<evidence type="ECO:0000313" key="1">
    <source>
        <dbReference type="EMBL" id="KKF37413.1"/>
    </source>
</evidence>
<gene>
    <name evidence="1" type="ORF">SY86_21600</name>
</gene>
<organism evidence="1 2">
    <name type="scientific">Erwinia tracheiphila</name>
    <dbReference type="NCBI Taxonomy" id="65700"/>
    <lineage>
        <taxon>Bacteria</taxon>
        <taxon>Pseudomonadati</taxon>
        <taxon>Pseudomonadota</taxon>
        <taxon>Gammaproteobacteria</taxon>
        <taxon>Enterobacterales</taxon>
        <taxon>Erwiniaceae</taxon>
        <taxon>Erwinia</taxon>
    </lineage>
</organism>
<evidence type="ECO:0000313" key="2">
    <source>
        <dbReference type="Proteomes" id="UP000033924"/>
    </source>
</evidence>
<sequence length="67" mass="7864">MLFLIIVPVLYLVLQDELDENQYVIFFSKYDVIKSSLKYFDIKELLPKDNNTYDGINDGTSIMILIK</sequence>
<dbReference type="Proteomes" id="UP000033924">
    <property type="component" value="Unassembled WGS sequence"/>
</dbReference>
<proteinExistence type="predicted"/>
<protein>
    <submittedName>
        <fullName evidence="1">Uncharacterized protein</fullName>
    </submittedName>
</protein>
<dbReference type="PATRIC" id="fig|65700.7.peg.5374"/>
<dbReference type="AlphaFoldDB" id="A0A0M2KJJ2"/>
<name>A0A0M2KJJ2_9GAMM</name>
<accession>A0A0M2KJJ2</accession>
<reference evidence="1 2" key="1">
    <citation type="submission" date="2015-01" db="EMBL/GenBank/DDBJ databases">
        <title>Erwinia tracheiphila.</title>
        <authorList>
            <person name="Shapiro L.R."/>
        </authorList>
    </citation>
    <scope>NUCLEOTIDE SEQUENCE [LARGE SCALE GENOMIC DNA]</scope>
    <source>
        <strain evidence="1 2">BuffGH</strain>
    </source>
</reference>
<dbReference type="EMBL" id="JXNU01000003">
    <property type="protein sequence ID" value="KKF37413.1"/>
    <property type="molecule type" value="Genomic_DNA"/>
</dbReference>
<keyword evidence="2" id="KW-1185">Reference proteome</keyword>
<comment type="caution">
    <text evidence="1">The sequence shown here is derived from an EMBL/GenBank/DDBJ whole genome shotgun (WGS) entry which is preliminary data.</text>
</comment>